<protein>
    <submittedName>
        <fullName evidence="1">Uncharacterized protein</fullName>
    </submittedName>
</protein>
<dbReference type="EMBL" id="AP025316">
    <property type="protein sequence ID" value="BDD11856.1"/>
    <property type="molecule type" value="Genomic_DNA"/>
</dbReference>
<dbReference type="Proteomes" id="UP001348817">
    <property type="component" value="Plasmid pFA2"/>
</dbReference>
<evidence type="ECO:0000313" key="2">
    <source>
        <dbReference type="Proteomes" id="UP001348817"/>
    </source>
</evidence>
<dbReference type="AlphaFoldDB" id="A0AAU9CI97"/>
<reference evidence="1 2" key="1">
    <citation type="submission" date="2021-12" db="EMBL/GenBank/DDBJ databases">
        <title>Genome sequencing of bacteria with rrn-lacking chromosome and rrn-plasmid.</title>
        <authorList>
            <person name="Anda M."/>
            <person name="Iwasaki W."/>
        </authorList>
    </citation>
    <scope>NUCLEOTIDE SEQUENCE [LARGE SCALE GENOMIC DNA]</scope>
    <source>
        <strain evidence="1 2">DSM 100852</strain>
        <plasmid evidence="1 2">pFA2</plasmid>
    </source>
</reference>
<evidence type="ECO:0000313" key="1">
    <source>
        <dbReference type="EMBL" id="BDD11856.1"/>
    </source>
</evidence>
<organism evidence="1 2">
    <name type="scientific">Fulvitalea axinellae</name>
    <dbReference type="NCBI Taxonomy" id="1182444"/>
    <lineage>
        <taxon>Bacteria</taxon>
        <taxon>Pseudomonadati</taxon>
        <taxon>Bacteroidota</taxon>
        <taxon>Cytophagia</taxon>
        <taxon>Cytophagales</taxon>
        <taxon>Persicobacteraceae</taxon>
        <taxon>Fulvitalea</taxon>
    </lineage>
</organism>
<accession>A0AAU9CI97</accession>
<geneLocation type="plasmid" evidence="1 2">
    <name>pFA2</name>
</geneLocation>
<proteinExistence type="predicted"/>
<keyword evidence="2" id="KW-1185">Reference proteome</keyword>
<keyword evidence="1" id="KW-0614">Plasmid</keyword>
<name>A0AAU9CI97_9BACT</name>
<sequence length="118" mass="13413">MNLRLNKAAFVWAQEMISSKRMIKGGLDWDEIRDDEDGHKNMFKRDGALESSMWFLAVDPTKDPLTPEAYDLPIGDFTHVYTGALGAIKDFANDNELFEIQNAAIKLLEQSGIRDYSK</sequence>
<gene>
    <name evidence="1" type="ORF">FUAX_42880</name>
</gene>
<dbReference type="KEGG" id="fax:FUAX_42880"/>